<dbReference type="Proteomes" id="UP000054826">
    <property type="component" value="Unassembled WGS sequence"/>
</dbReference>
<comment type="caution">
    <text evidence="1">The sequence shown here is derived from an EMBL/GenBank/DDBJ whole genome shotgun (WGS) entry which is preliminary data.</text>
</comment>
<protein>
    <submittedName>
        <fullName evidence="1">Uncharacterized protein</fullName>
    </submittedName>
</protein>
<gene>
    <name evidence="1" type="ORF">T4C_12163</name>
</gene>
<name>A0A0V1G801_TRIPS</name>
<sequence>MIVAQWLNLVTFIENAEWMMMMIDLLKEKWSPV</sequence>
<organism evidence="1 2">
    <name type="scientific">Trichinella pseudospiralis</name>
    <name type="common">Parasitic roundworm</name>
    <dbReference type="NCBI Taxonomy" id="6337"/>
    <lineage>
        <taxon>Eukaryota</taxon>
        <taxon>Metazoa</taxon>
        <taxon>Ecdysozoa</taxon>
        <taxon>Nematoda</taxon>
        <taxon>Enoplea</taxon>
        <taxon>Dorylaimia</taxon>
        <taxon>Trichinellida</taxon>
        <taxon>Trichinellidae</taxon>
        <taxon>Trichinella</taxon>
    </lineage>
</organism>
<evidence type="ECO:0000313" key="2">
    <source>
        <dbReference type="Proteomes" id="UP000054826"/>
    </source>
</evidence>
<reference evidence="1 2" key="1">
    <citation type="submission" date="2015-01" db="EMBL/GenBank/DDBJ databases">
        <title>Evolution of Trichinella species and genotypes.</title>
        <authorList>
            <person name="Korhonen P.K."/>
            <person name="Edoardo P."/>
            <person name="Giuseppe L.R."/>
            <person name="Gasser R.B."/>
        </authorList>
    </citation>
    <scope>NUCLEOTIDE SEQUENCE [LARGE SCALE GENOMIC DNA]</scope>
    <source>
        <strain evidence="1">ISS176</strain>
    </source>
</reference>
<dbReference type="EMBL" id="JYDV01005777">
    <property type="protein sequence ID" value="KRY94363.1"/>
    <property type="molecule type" value="Genomic_DNA"/>
</dbReference>
<proteinExistence type="predicted"/>
<evidence type="ECO:0000313" key="1">
    <source>
        <dbReference type="EMBL" id="KRY94363.1"/>
    </source>
</evidence>
<dbReference type="AlphaFoldDB" id="A0A0V1G801"/>
<accession>A0A0V1G801</accession>